<feature type="compositionally biased region" description="Polar residues" evidence="3">
    <location>
        <begin position="74"/>
        <end position="84"/>
    </location>
</feature>
<organism evidence="4 5">
    <name type="scientific">Humicola insolens</name>
    <name type="common">Soft-rot fungus</name>
    <dbReference type="NCBI Taxonomy" id="85995"/>
    <lineage>
        <taxon>Eukaryota</taxon>
        <taxon>Fungi</taxon>
        <taxon>Dikarya</taxon>
        <taxon>Ascomycota</taxon>
        <taxon>Pezizomycotina</taxon>
        <taxon>Sordariomycetes</taxon>
        <taxon>Sordariomycetidae</taxon>
        <taxon>Sordariales</taxon>
        <taxon>Chaetomiaceae</taxon>
        <taxon>Mycothermus</taxon>
    </lineage>
</organism>
<dbReference type="EMBL" id="JAZGSY010000050">
    <property type="protein sequence ID" value="KAL1842212.1"/>
    <property type="molecule type" value="Genomic_DNA"/>
</dbReference>
<feature type="region of interest" description="Disordered" evidence="3">
    <location>
        <begin position="1"/>
        <end position="128"/>
    </location>
</feature>
<feature type="region of interest" description="Disordered" evidence="3">
    <location>
        <begin position="1266"/>
        <end position="1289"/>
    </location>
</feature>
<keyword evidence="2" id="KW-0808">Transferase</keyword>
<evidence type="ECO:0000313" key="4">
    <source>
        <dbReference type="EMBL" id="KAL1842212.1"/>
    </source>
</evidence>
<dbReference type="InterPro" id="IPR029063">
    <property type="entry name" value="SAM-dependent_MTases_sf"/>
</dbReference>
<keyword evidence="1" id="KW-0489">Methyltransferase</keyword>
<evidence type="ECO:0000256" key="3">
    <source>
        <dbReference type="SAM" id="MobiDB-lite"/>
    </source>
</evidence>
<comment type="caution">
    <text evidence="4">The sequence shown here is derived from an EMBL/GenBank/DDBJ whole genome shotgun (WGS) entry which is preliminary data.</text>
</comment>
<gene>
    <name evidence="4" type="ORF">VTJ49DRAFT_5824</name>
</gene>
<keyword evidence="5" id="KW-1185">Reference proteome</keyword>
<evidence type="ECO:0008006" key="6">
    <source>
        <dbReference type="Google" id="ProtNLM"/>
    </source>
</evidence>
<feature type="region of interest" description="Disordered" evidence="3">
    <location>
        <begin position="645"/>
        <end position="671"/>
    </location>
</feature>
<proteinExistence type="predicted"/>
<dbReference type="Pfam" id="PF00145">
    <property type="entry name" value="DNA_methylase"/>
    <property type="match status" value="1"/>
</dbReference>
<feature type="compositionally biased region" description="Low complexity" evidence="3">
    <location>
        <begin position="1"/>
        <end position="24"/>
    </location>
</feature>
<evidence type="ECO:0000256" key="1">
    <source>
        <dbReference type="ARBA" id="ARBA00022603"/>
    </source>
</evidence>
<dbReference type="Proteomes" id="UP001583172">
    <property type="component" value="Unassembled WGS sequence"/>
</dbReference>
<dbReference type="SUPFAM" id="SSF53335">
    <property type="entry name" value="S-adenosyl-L-methionine-dependent methyltransferases"/>
    <property type="match status" value="1"/>
</dbReference>
<dbReference type="Gene3D" id="3.40.50.150">
    <property type="entry name" value="Vaccinia Virus protein VP39"/>
    <property type="match status" value="1"/>
</dbReference>
<feature type="region of interest" description="Disordered" evidence="3">
    <location>
        <begin position="262"/>
        <end position="292"/>
    </location>
</feature>
<feature type="compositionally biased region" description="Basic and acidic residues" evidence="3">
    <location>
        <begin position="109"/>
        <end position="118"/>
    </location>
</feature>
<evidence type="ECO:0000256" key="2">
    <source>
        <dbReference type="ARBA" id="ARBA00022679"/>
    </source>
</evidence>
<name>A0ABR3VKF0_HUMIN</name>
<feature type="compositionally biased region" description="Basic and acidic residues" evidence="3">
    <location>
        <begin position="269"/>
        <end position="279"/>
    </location>
</feature>
<dbReference type="InterPro" id="IPR001525">
    <property type="entry name" value="C5_MeTfrase"/>
</dbReference>
<accession>A0ABR3VKF0</accession>
<reference evidence="4 5" key="1">
    <citation type="journal article" date="2024" name="Commun. Biol.">
        <title>Comparative genomic analysis of thermophilic fungi reveals convergent evolutionary adaptations and gene losses.</title>
        <authorList>
            <person name="Steindorff A.S."/>
            <person name="Aguilar-Pontes M.V."/>
            <person name="Robinson A.J."/>
            <person name="Andreopoulos B."/>
            <person name="LaButti K."/>
            <person name="Kuo A."/>
            <person name="Mondo S."/>
            <person name="Riley R."/>
            <person name="Otillar R."/>
            <person name="Haridas S."/>
            <person name="Lipzen A."/>
            <person name="Grimwood J."/>
            <person name="Schmutz J."/>
            <person name="Clum A."/>
            <person name="Reid I.D."/>
            <person name="Moisan M.C."/>
            <person name="Butler G."/>
            <person name="Nguyen T.T.M."/>
            <person name="Dewar K."/>
            <person name="Conant G."/>
            <person name="Drula E."/>
            <person name="Henrissat B."/>
            <person name="Hansel C."/>
            <person name="Singer S."/>
            <person name="Hutchinson M.I."/>
            <person name="de Vries R.P."/>
            <person name="Natvig D.O."/>
            <person name="Powell A.J."/>
            <person name="Tsang A."/>
            <person name="Grigoriev I.V."/>
        </authorList>
    </citation>
    <scope>NUCLEOTIDE SEQUENCE [LARGE SCALE GENOMIC DNA]</scope>
    <source>
        <strain evidence="4 5">CBS 620.91</strain>
    </source>
</reference>
<sequence>MSSQTGSSSSAAAGKGKGRATASRQTRGQPSRAAKSLKRPVSQLSDASDSDDGGEPRPARPSKARKTSAAGRPSSRSGDCQPSFSGADPGNSGENCPADVEVPAPDDDTPPKDRKSKGPIDYTLPPLSDPHEMIEDMIRRLNPTKLSEFAFKLCVGTLCSGTDAPIYALKMIQEALHDLGHGACFELEHLFSAEIEPVKQGFIRRNLEGIIIFRDVIELAQAGRDGEATTAGGSKAKLPTKNLDILFAGCSCVDYSNMNHHKPSGKVPALDRHLKDQPKRRARGKDQEDEDADAVPIKVDDSFVKDLDLGLDQLLSITNSESAMTFFAAIKLITILRPKFVILENVYSAPWDMYTDQIFPKIGYAARVVKLDSKDYYLPQTRQRGYLVAVDSVHFGVEQAILIAKQWEILLNQCKRTPSAPITSFLRPSDDPGTLQARSDMVQKNQHNIEWALSSLRHADARHKNKLRRDDNPFSMKAMRNGKIINAAYPSHSWMPFWESQVARVIDLMDINFAVALKGGFDLGYKTYMIDASQNVDRNQLVTSGDPVSRLKTQLGIVGCITPSGLPVITDLMRPVTGTETLALQGLPVDELVLSTETQGQLRDLAGNAMTVTVVGAATLALLLAVHEAGTDPNLMNRIESATLKPFPRVSPTPDESLVPGRESGTPPNDLGPVIDVVKDMVRLCHCPQPTQKLFACKQCGATACSSCRWNPKHDFNAMPIASPSRTVNWGKVRLRDLVPMTSKFDIPSDIIFTALSFLGNGSTEYASAAHDVLSHEVIYFLEDIKVTETVTVCYKSAHGIARLVLSPDSDCFWYIYIAPWHPNRVHLAKILDLNQPLARGKLVAESLSKADWSVWVPRRIDLTLRLTKDDSGTLAARDLSFTSDQVVNEALLIQKNFVEERITGTYRSHPDCGTPGNTLRIKQAACTDRVFIMWNSGALSDPDTDHFVWTHEARRMEQHEHREMLLHATAALRWDLDSGRLGDPVAVFWTGYWSSVVRPSEAKPGGSGQAAPSADVSWGPSAVMCSAPCHSNGSPVADMPVLAAVSAPLARFPSLPARLLGKIDAAQTNGEFVVLPPMRRDGFLRIFAHLGAELRQSRAPKQVDRVPHLCGQWVPVAPCLDCSVTPPVIAVQEKKDQKKAAKDKAGVVRVIIEDPDAAARFEQQYQKLPNAVAVAVRLGSGENGLLDVRVLAQPKTLVSRALAYLRQAHPSAARGGLALVNDGRASFTVSLDHADPPLVLAPFRSSVLPCAEGNAVGLAAAGAGGFAPPAEGPRRFGRSAKGASRAKG</sequence>
<protein>
    <recommendedName>
        <fullName evidence="6">DNA (cytosine-5-)-methyltransferase</fullName>
    </recommendedName>
</protein>
<evidence type="ECO:0000313" key="5">
    <source>
        <dbReference type="Proteomes" id="UP001583172"/>
    </source>
</evidence>